<dbReference type="EMBL" id="JABFJW010000578">
    <property type="protein sequence ID" value="NOK14924.1"/>
    <property type="molecule type" value="Genomic_DNA"/>
</dbReference>
<name>A0A7Y4K1D1_9BACT</name>
<dbReference type="RefSeq" id="WP_171421968.1">
    <property type="nucleotide sequence ID" value="NZ_JABFJW010000578.1"/>
</dbReference>
<evidence type="ECO:0000256" key="1">
    <source>
        <dbReference type="SAM" id="MobiDB-lite"/>
    </source>
</evidence>
<protein>
    <submittedName>
        <fullName evidence="2">Tryptophan synthase alpha chain</fullName>
    </submittedName>
</protein>
<proteinExistence type="predicted"/>
<reference evidence="2 3" key="1">
    <citation type="submission" date="2020-05" db="EMBL/GenBank/DDBJ databases">
        <authorList>
            <person name="Whitworth D."/>
        </authorList>
    </citation>
    <scope>NUCLEOTIDE SEQUENCE [LARGE SCALE GENOMIC DNA]</scope>
    <source>
        <strain evidence="2 3">CA046A</strain>
    </source>
</reference>
<evidence type="ECO:0000313" key="3">
    <source>
        <dbReference type="Proteomes" id="UP000528460"/>
    </source>
</evidence>
<evidence type="ECO:0000313" key="2">
    <source>
        <dbReference type="EMBL" id="NOK14924.1"/>
    </source>
</evidence>
<comment type="caution">
    <text evidence="2">The sequence shown here is derived from an EMBL/GenBank/DDBJ whole genome shotgun (WGS) entry which is preliminary data.</text>
</comment>
<dbReference type="PROSITE" id="PS51257">
    <property type="entry name" value="PROKAR_LIPOPROTEIN"/>
    <property type="match status" value="1"/>
</dbReference>
<dbReference type="AlphaFoldDB" id="A0A7Y4K1D1"/>
<accession>A0A7Y4K1D1</accession>
<feature type="region of interest" description="Disordered" evidence="1">
    <location>
        <begin position="719"/>
        <end position="744"/>
    </location>
</feature>
<gene>
    <name evidence="2" type="ORF">HNS30_38525</name>
</gene>
<sequence>MGRTGWLAGWMVLLGLWTACGRTLPDDTTSELLSLKPPSFCTPMTCESQGLDCGYAIDGCGGTLHCGECAEGQACGGGGVPNVCGPMPCVPATCAARGATCGALTDGCGGVLDCGTCATPEVCGGAGVPNACGPPACVPATCAALAKTCGQVADGCGGVLECGACGPDETCGGGGTANVCGRAPCVPTTCEALGKDCGPVSDGCGGVLECGACGPGETCGAGGVANVCATPQCQAATCEALGSNCGEVLDGCGGVLECGACAADATCGGAGEPNVCGTGTCVPVTCAGLGKDCGRVSDGCGAVLECGGCLAAQTCGGAGVPNVCGKAACTPATCQALGSNCGQVADGCGGMLDCGACADGQTCGGGGVANVCAAPGCRPTTCGFLGATCGQVADGCGGTLECGTCAAPETCAGTGVPNVCAPPEPLCVDRDLGSALPVSLTGSTVEARDDHAASCGGAGAPDRGYLWTAPRAGTFTFDTARSAVRSVIAVYADGCGGQELACASDGISYGGGARVAVTLTQGQRVLVTVDAVAGGAFTQGSFALHIDELRSSEAGACFDNMDNDGDRWVDCADTECRDDPRCKGQGCAHHDLGSALPVTFQGETALSGDGFQGTCGALLQQDRAHLWTAPKAGTFVFDTSPAGDPDAGGHALYLLTGCRGTELGCAANPHPTTQGAPALKLTLTQGQTVLVVVDGMARPDQDTPIRYTLHVTEWVSSEAGHCHDGADNDADGRADDADPDCRGR</sequence>
<feature type="compositionally biased region" description="Basic and acidic residues" evidence="1">
    <location>
        <begin position="720"/>
        <end position="744"/>
    </location>
</feature>
<organism evidence="2 3">
    <name type="scientific">Corallococcus exercitus</name>
    <dbReference type="NCBI Taxonomy" id="2316736"/>
    <lineage>
        <taxon>Bacteria</taxon>
        <taxon>Pseudomonadati</taxon>
        <taxon>Myxococcota</taxon>
        <taxon>Myxococcia</taxon>
        <taxon>Myxococcales</taxon>
        <taxon>Cystobacterineae</taxon>
        <taxon>Myxococcaceae</taxon>
        <taxon>Corallococcus</taxon>
    </lineage>
</organism>
<dbReference type="Proteomes" id="UP000528460">
    <property type="component" value="Unassembled WGS sequence"/>
</dbReference>